<accession>A0A371CYJ3</accession>
<evidence type="ECO:0000313" key="2">
    <source>
        <dbReference type="Proteomes" id="UP000256964"/>
    </source>
</evidence>
<sequence length="198" mass="21809">MSSKESENILKSMRMWYTAPCELVFAFSLVQVEAMPDDFARKTVQIFVVEVTNPLSLLLCVLVDEEDSSTVFSQPINQAAIDACQVTEATMINMRIGQSGLFLVFPCAMIAQEFLEVLMDWFSSHTLPHSDPLVREAPHAPGPQIAGVDLLVVVQFLRKLTGAVTRFLEEEGAESTSGTPEAIGLQESDVAHLVYVTE</sequence>
<organism evidence="1 2">
    <name type="scientific">Lentinus brumalis</name>
    <dbReference type="NCBI Taxonomy" id="2498619"/>
    <lineage>
        <taxon>Eukaryota</taxon>
        <taxon>Fungi</taxon>
        <taxon>Dikarya</taxon>
        <taxon>Basidiomycota</taxon>
        <taxon>Agaricomycotina</taxon>
        <taxon>Agaricomycetes</taxon>
        <taxon>Polyporales</taxon>
        <taxon>Polyporaceae</taxon>
        <taxon>Lentinus</taxon>
    </lineage>
</organism>
<dbReference type="EMBL" id="KZ857438">
    <property type="protein sequence ID" value="RDX45354.1"/>
    <property type="molecule type" value="Genomic_DNA"/>
</dbReference>
<dbReference type="OrthoDB" id="2764420at2759"/>
<protein>
    <submittedName>
        <fullName evidence="1">Uncharacterized protein</fullName>
    </submittedName>
</protein>
<reference evidence="1 2" key="1">
    <citation type="journal article" date="2018" name="Biotechnol. Biofuels">
        <title>Integrative visual omics of the white-rot fungus Polyporus brumalis exposes the biotechnological potential of its oxidative enzymes for delignifying raw plant biomass.</title>
        <authorList>
            <person name="Miyauchi S."/>
            <person name="Rancon A."/>
            <person name="Drula E."/>
            <person name="Hage H."/>
            <person name="Chaduli D."/>
            <person name="Favel A."/>
            <person name="Grisel S."/>
            <person name="Henrissat B."/>
            <person name="Herpoel-Gimbert I."/>
            <person name="Ruiz-Duenas F.J."/>
            <person name="Chevret D."/>
            <person name="Hainaut M."/>
            <person name="Lin J."/>
            <person name="Wang M."/>
            <person name="Pangilinan J."/>
            <person name="Lipzen A."/>
            <person name="Lesage-Meessen L."/>
            <person name="Navarro D."/>
            <person name="Riley R."/>
            <person name="Grigoriev I.V."/>
            <person name="Zhou S."/>
            <person name="Raouche S."/>
            <person name="Rosso M.N."/>
        </authorList>
    </citation>
    <scope>NUCLEOTIDE SEQUENCE [LARGE SCALE GENOMIC DNA]</scope>
    <source>
        <strain evidence="1 2">BRFM 1820</strain>
    </source>
</reference>
<dbReference type="AlphaFoldDB" id="A0A371CYJ3"/>
<dbReference type="Proteomes" id="UP000256964">
    <property type="component" value="Unassembled WGS sequence"/>
</dbReference>
<name>A0A371CYJ3_9APHY</name>
<keyword evidence="2" id="KW-1185">Reference proteome</keyword>
<gene>
    <name evidence="1" type="ORF">OH76DRAFT_1486366</name>
</gene>
<evidence type="ECO:0000313" key="1">
    <source>
        <dbReference type="EMBL" id="RDX45354.1"/>
    </source>
</evidence>
<proteinExistence type="predicted"/>